<accession>A0A8K0N9B8</accession>
<feature type="region of interest" description="Disordered" evidence="1">
    <location>
        <begin position="60"/>
        <end position="80"/>
    </location>
</feature>
<evidence type="ECO:0000256" key="1">
    <source>
        <dbReference type="SAM" id="MobiDB-lite"/>
    </source>
</evidence>
<evidence type="ECO:0000313" key="3">
    <source>
        <dbReference type="Proteomes" id="UP000797356"/>
    </source>
</evidence>
<proteinExistence type="predicted"/>
<protein>
    <submittedName>
        <fullName evidence="2">Uncharacterized protein</fullName>
    </submittedName>
</protein>
<dbReference type="Proteomes" id="UP000797356">
    <property type="component" value="Chromosome 11"/>
</dbReference>
<gene>
    <name evidence="2" type="ORF">COCNU_11G005100</name>
</gene>
<comment type="caution">
    <text evidence="2">The sequence shown here is derived from an EMBL/GenBank/DDBJ whole genome shotgun (WGS) entry which is preliminary data.</text>
</comment>
<organism evidence="2 3">
    <name type="scientific">Cocos nucifera</name>
    <name type="common">Coconut palm</name>
    <dbReference type="NCBI Taxonomy" id="13894"/>
    <lineage>
        <taxon>Eukaryota</taxon>
        <taxon>Viridiplantae</taxon>
        <taxon>Streptophyta</taxon>
        <taxon>Embryophyta</taxon>
        <taxon>Tracheophyta</taxon>
        <taxon>Spermatophyta</taxon>
        <taxon>Magnoliopsida</taxon>
        <taxon>Liliopsida</taxon>
        <taxon>Arecaceae</taxon>
        <taxon>Arecoideae</taxon>
        <taxon>Cocoseae</taxon>
        <taxon>Attaleinae</taxon>
        <taxon>Cocos</taxon>
    </lineage>
</organism>
<reference evidence="2" key="1">
    <citation type="journal article" date="2017" name="Gigascience">
        <title>The genome draft of coconut (Cocos nucifera).</title>
        <authorList>
            <person name="Xiao Y."/>
            <person name="Xu P."/>
            <person name="Fan H."/>
            <person name="Baudouin L."/>
            <person name="Xia W."/>
            <person name="Bocs S."/>
            <person name="Xu J."/>
            <person name="Li Q."/>
            <person name="Guo A."/>
            <person name="Zhou L."/>
            <person name="Li J."/>
            <person name="Wu Y."/>
            <person name="Ma Z."/>
            <person name="Armero A."/>
            <person name="Issali A.E."/>
            <person name="Liu N."/>
            <person name="Peng M."/>
            <person name="Yang Y."/>
        </authorList>
    </citation>
    <scope>NUCLEOTIDE SEQUENCE</scope>
    <source>
        <tissue evidence="2">Spear leaf of Hainan Tall coconut</tissue>
    </source>
</reference>
<evidence type="ECO:0000313" key="2">
    <source>
        <dbReference type="EMBL" id="KAG1363683.1"/>
    </source>
</evidence>
<dbReference type="EMBL" id="CM017882">
    <property type="protein sequence ID" value="KAG1363683.1"/>
    <property type="molecule type" value="Genomic_DNA"/>
</dbReference>
<reference evidence="2" key="2">
    <citation type="submission" date="2019-07" db="EMBL/GenBank/DDBJ databases">
        <authorList>
            <person name="Yang Y."/>
            <person name="Bocs S."/>
            <person name="Baudouin L."/>
        </authorList>
    </citation>
    <scope>NUCLEOTIDE SEQUENCE</scope>
    <source>
        <tissue evidence="2">Spear leaf of Hainan Tall coconut</tissue>
    </source>
</reference>
<name>A0A8K0N9B8_COCNU</name>
<keyword evidence="3" id="KW-1185">Reference proteome</keyword>
<sequence length="80" mass="9042">MVVASSGLILKTKMMDIDLANVEMMHSFLFVKKALAKHDQAKASLEERLKKEVKERKLAKAASKKAEEDHNQFKADLKEA</sequence>
<dbReference type="AlphaFoldDB" id="A0A8K0N9B8"/>